<reference evidence="3" key="1">
    <citation type="submission" date="2014-09" db="EMBL/GenBank/DDBJ databases">
        <authorList>
            <person name="Mudge J."/>
            <person name="Ramaraj T."/>
            <person name="Lindquist I.E."/>
            <person name="Bharti A.K."/>
            <person name="Sundararajan A."/>
            <person name="Cameron C.T."/>
            <person name="Woodward J.E."/>
            <person name="May G.D."/>
            <person name="Brubaker C."/>
            <person name="Broadhvest J."/>
            <person name="Wilkins T.A."/>
        </authorList>
    </citation>
    <scope>NUCLEOTIDE SEQUENCE</scope>
    <source>
        <strain evidence="3">cv. AKA8401</strain>
    </source>
</reference>
<accession>A0A0B0MAP0</accession>
<comment type="caution">
    <text evidence="2">The sequence shown here is derived from an EMBL/GenBank/DDBJ whole genome shotgun (WGS) entry which is preliminary data.</text>
</comment>
<keyword evidence="3" id="KW-1185">Reference proteome</keyword>
<gene>
    <name evidence="2" type="ORF">F383_05377</name>
</gene>
<evidence type="ECO:0000259" key="1">
    <source>
        <dbReference type="PROSITE" id="PS51320"/>
    </source>
</evidence>
<feature type="domain" description="Tify" evidence="1">
    <location>
        <begin position="17"/>
        <end position="52"/>
    </location>
</feature>
<name>A0A0B0MAP0_GOSAR</name>
<dbReference type="InterPro" id="IPR010399">
    <property type="entry name" value="Tify_dom"/>
</dbReference>
<evidence type="ECO:0000313" key="3">
    <source>
        <dbReference type="Proteomes" id="UP000032142"/>
    </source>
</evidence>
<dbReference type="PROSITE" id="PS51320">
    <property type="entry name" value="TIFY"/>
    <property type="match status" value="1"/>
</dbReference>
<sequence length="71" mass="7493">MMVGSSMATPTSGLNSTSPAPSQLTIFYDGHVCVFDAIPVEKNYQLQGDTPFSDFLRSGGTASYASIALRS</sequence>
<protein>
    <submittedName>
        <fullName evidence="2">Protein TIFY 6B-like protein</fullName>
    </submittedName>
</protein>
<dbReference type="EMBL" id="JRRC01005321">
    <property type="protein sequence ID" value="KHF97381.1"/>
    <property type="molecule type" value="Genomic_DNA"/>
</dbReference>
<dbReference type="Pfam" id="PF06200">
    <property type="entry name" value="tify"/>
    <property type="match status" value="1"/>
</dbReference>
<evidence type="ECO:0000313" key="2">
    <source>
        <dbReference type="EMBL" id="KHF97381.1"/>
    </source>
</evidence>
<proteinExistence type="predicted"/>
<dbReference type="Proteomes" id="UP000032142">
    <property type="component" value="Unassembled WGS sequence"/>
</dbReference>
<organism evidence="2 3">
    <name type="scientific">Gossypium arboreum</name>
    <name type="common">Tree cotton</name>
    <name type="synonym">Gossypium nanking</name>
    <dbReference type="NCBI Taxonomy" id="29729"/>
    <lineage>
        <taxon>Eukaryota</taxon>
        <taxon>Viridiplantae</taxon>
        <taxon>Streptophyta</taxon>
        <taxon>Embryophyta</taxon>
        <taxon>Tracheophyta</taxon>
        <taxon>Spermatophyta</taxon>
        <taxon>Magnoliopsida</taxon>
        <taxon>eudicotyledons</taxon>
        <taxon>Gunneridae</taxon>
        <taxon>Pentapetalae</taxon>
        <taxon>rosids</taxon>
        <taxon>malvids</taxon>
        <taxon>Malvales</taxon>
        <taxon>Malvaceae</taxon>
        <taxon>Malvoideae</taxon>
        <taxon>Gossypium</taxon>
    </lineage>
</organism>
<dbReference type="SMART" id="SM00979">
    <property type="entry name" value="TIFY"/>
    <property type="match status" value="1"/>
</dbReference>
<dbReference type="AlphaFoldDB" id="A0A0B0MAP0"/>